<organism evidence="2 3">
    <name type="scientific">Victivallis lenta</name>
    <dbReference type="NCBI Taxonomy" id="2606640"/>
    <lineage>
        <taxon>Bacteria</taxon>
        <taxon>Pseudomonadati</taxon>
        <taxon>Lentisphaerota</taxon>
        <taxon>Lentisphaeria</taxon>
        <taxon>Victivallales</taxon>
        <taxon>Victivallaceae</taxon>
        <taxon>Victivallis</taxon>
    </lineage>
</organism>
<evidence type="ECO:0000313" key="3">
    <source>
        <dbReference type="Proteomes" id="UP000435649"/>
    </source>
</evidence>
<keyword evidence="1" id="KW-0472">Membrane</keyword>
<sequence length="506" mass="55565">MAAGSIERQLAKLLQSRAQLFALLFFLFALLNISTLANPPYWDEILGLHNQAIYLARSNFDLPQLYRAQEQFRNGGSCVYPFGIMPFVYGALYSLLPPVAVHIAGHLINLASLAAAGMLFLRLVRKFCSPGLTLLWGIAAFSEPILSGRMAAQGQEAALALGIMLSLSLFFNRREKAALATAFAACLIKTTGIVLLCAYAVWFLYAAAAGPVQERRKKLLAALASGAAAVLFYSSAALLATQDYPEKSGVFHLGIALLRYHLVHFYPWVALKLAAALLLFAYLFFRRRLPSACRMAILPVFLGGFFAAYFIYTGPQLVRYSAIAMLPLTLLLAYGFRACGEKRATLAAAVLCALQLMNQYGALLPELPPHLAADPSQLERSREFLKVIEMNRAFAREVENAPALPPLVCKWPYPQILTMPELRYVSRPLENVFSYGLHARYAPAPEADPATLSDGNTLYLYAADSMDSWFLPRFAPPPGVRVVYAADLGGRPALLLFSGIRLLKTP</sequence>
<keyword evidence="1" id="KW-1133">Transmembrane helix</keyword>
<name>A0A844G0W1_9BACT</name>
<feature type="transmembrane region" description="Helical" evidence="1">
    <location>
        <begin position="99"/>
        <end position="121"/>
    </location>
</feature>
<feature type="transmembrane region" description="Helical" evidence="1">
    <location>
        <begin position="318"/>
        <end position="336"/>
    </location>
</feature>
<feature type="transmembrane region" description="Helical" evidence="1">
    <location>
        <begin position="179"/>
        <end position="207"/>
    </location>
</feature>
<proteinExistence type="predicted"/>
<dbReference type="Proteomes" id="UP000435649">
    <property type="component" value="Unassembled WGS sequence"/>
</dbReference>
<comment type="caution">
    <text evidence="2">The sequence shown here is derived from an EMBL/GenBank/DDBJ whole genome shotgun (WGS) entry which is preliminary data.</text>
</comment>
<dbReference type="AlphaFoldDB" id="A0A844G0W1"/>
<reference evidence="2 3" key="1">
    <citation type="submission" date="2019-08" db="EMBL/GenBank/DDBJ databases">
        <title>In-depth cultivation of the pig gut microbiome towards novel bacterial diversity and tailored functional studies.</title>
        <authorList>
            <person name="Wylensek D."/>
            <person name="Hitch T.C.A."/>
            <person name="Clavel T."/>
        </authorList>
    </citation>
    <scope>NUCLEOTIDE SEQUENCE [LARGE SCALE GENOMIC DNA]</scope>
    <source>
        <strain evidence="2 3">BBE-744-WT-12</strain>
    </source>
</reference>
<evidence type="ECO:0000256" key="1">
    <source>
        <dbReference type="SAM" id="Phobius"/>
    </source>
</evidence>
<feature type="transmembrane region" description="Helical" evidence="1">
    <location>
        <begin position="265"/>
        <end position="285"/>
    </location>
</feature>
<keyword evidence="1" id="KW-0812">Transmembrane</keyword>
<feature type="transmembrane region" description="Helical" evidence="1">
    <location>
        <begin position="292"/>
        <end position="312"/>
    </location>
</feature>
<keyword evidence="3" id="KW-1185">Reference proteome</keyword>
<evidence type="ECO:0000313" key="2">
    <source>
        <dbReference type="EMBL" id="MST96783.1"/>
    </source>
</evidence>
<feature type="transmembrane region" description="Helical" evidence="1">
    <location>
        <begin position="157"/>
        <end position="173"/>
    </location>
</feature>
<accession>A0A844G0W1</accession>
<dbReference type="EMBL" id="VUNS01000005">
    <property type="protein sequence ID" value="MST96783.1"/>
    <property type="molecule type" value="Genomic_DNA"/>
</dbReference>
<gene>
    <name evidence="2" type="ORF">FYJ85_06955</name>
</gene>
<feature type="transmembrane region" description="Helical" evidence="1">
    <location>
        <begin position="20"/>
        <end position="37"/>
    </location>
</feature>
<feature type="transmembrane region" description="Helical" evidence="1">
    <location>
        <begin position="219"/>
        <end position="240"/>
    </location>
</feature>
<protein>
    <recommendedName>
        <fullName evidence="4">Dolichyl-phosphate-mannose-protein mannosyltransferase</fullName>
    </recommendedName>
</protein>
<dbReference type="RefSeq" id="WP_154417522.1">
    <property type="nucleotide sequence ID" value="NZ_VUNS01000005.1"/>
</dbReference>
<evidence type="ECO:0008006" key="4">
    <source>
        <dbReference type="Google" id="ProtNLM"/>
    </source>
</evidence>